<dbReference type="Gene3D" id="3.80.10.10">
    <property type="entry name" value="Ribonuclease Inhibitor"/>
    <property type="match status" value="1"/>
</dbReference>
<accession>A0A058ZA72</accession>
<keyword evidence="3" id="KW-1185">Reference proteome</keyword>
<feature type="region of interest" description="Disordered" evidence="1">
    <location>
        <begin position="919"/>
        <end position="979"/>
    </location>
</feature>
<evidence type="ECO:0000313" key="3">
    <source>
        <dbReference type="Proteomes" id="UP000030693"/>
    </source>
</evidence>
<dbReference type="RefSeq" id="XP_009494953.1">
    <property type="nucleotide sequence ID" value="XM_009496678.1"/>
</dbReference>
<feature type="compositionally biased region" description="Low complexity" evidence="1">
    <location>
        <begin position="553"/>
        <end position="572"/>
    </location>
</feature>
<dbReference type="EMBL" id="KB932204">
    <property type="protein sequence ID" value="KCV70437.1"/>
    <property type="molecule type" value="Genomic_DNA"/>
</dbReference>
<sequence>MPTSSPGRPAQSADVLDHRQASRLIRYLEQSAEGTTASPITRLSILNQPTLDVSQLFEICRLAGSVRGLRELQISGCDLQDDDVRHLAPAFGRHPCLEWISLANNSHLTDASGHALISKDALSMSDSIEHVAVEGTGIRGRLVSILGSSIWRSFCGFSQGDTSIHPGSPEPSPSRPGAPPAPVMCGEALLLSAYIFATMEECTITESVFSTVDRALRGFRGSTLYLRTRLTHFSSEELFLRFLSSLRWVTLHGGPEGRGARIVLYHGVVHENSLDALDDSLLRGLNRLVIYPFTVSITELQRFSKRSAAIPSLPIQLAGVCGGPPTVHEHALLQLFPGPHTPLSDKPGPPGCRLTPLDSPDLLVGRLAGAADAVKGEGTPTRMGPSSGLAAGRLSQGSGDIRLASSIAEPMSPEVFLEYAHRAPALPPATPSAIGEHIRRMVEQIQSCNTARKHLVLRCELLAQRRHECLSSELDRVLAGDAHARAAFQASAIEYTRAMVEAQQAETAILAVVRELFSWLWSDERLSAGREGLRAFLRAGCESLAGSLDPSTSAASEGHLPSSSSSSSSSSAMGGSALSEVSFLWLIDRGFKGKTAQQILGRGPMSLARALWQWDTIEVARELGLPHAEAAHLQVLLAREVCGLAGPGRASIYFWDHSRLYDEWLCPDLSSDIGRRHEEAPAPGRRPGPSSGLRSQAIGKRLLQALHPSVLPRARHFSGLLFAGLSMRFCQEALDLGPVEAVTLVHSAMRFVRAHTSGGRAGNPSPPASPRKRFRPVLEVALPEDGPDTGEQVVTVSSPRPARREASPRPAEEDGFFPPAARRPPPAMEGAGQRAPEAEAAEEEGFRISIQLGTGLAGGSSTSLVEDCIQVSDSGTVQASLLKVGPDLAGSVAATEDPTEGVVPVSAVELAADESTAFLGPSSTGIGEAGQSGSPIPMAAVPSPEDGGSPSRVADPLASSSARGMARPSSPGTLIPEPEWLAGGCFATDRPVAVSFGRYLI</sequence>
<feature type="region of interest" description="Disordered" evidence="1">
    <location>
        <begin position="549"/>
        <end position="572"/>
    </location>
</feature>
<evidence type="ECO:0000313" key="2">
    <source>
        <dbReference type="EMBL" id="KCV70437.1"/>
    </source>
</evidence>
<dbReference type="Proteomes" id="UP000030693">
    <property type="component" value="Unassembled WGS sequence"/>
</dbReference>
<dbReference type="AlphaFoldDB" id="A0A058ZA72"/>
<feature type="compositionally biased region" description="Basic and acidic residues" evidence="1">
    <location>
        <begin position="802"/>
        <end position="812"/>
    </location>
</feature>
<organism evidence="2">
    <name type="scientific">Fonticula alba</name>
    <name type="common">Slime mold</name>
    <dbReference type="NCBI Taxonomy" id="691883"/>
    <lineage>
        <taxon>Eukaryota</taxon>
        <taxon>Rotosphaerida</taxon>
        <taxon>Fonticulaceae</taxon>
        <taxon>Fonticula</taxon>
    </lineage>
</organism>
<reference evidence="2" key="1">
    <citation type="submission" date="2013-04" db="EMBL/GenBank/DDBJ databases">
        <title>The Genome Sequence of Fonticula alba ATCC 38817.</title>
        <authorList>
            <consortium name="The Broad Institute Genomics Platform"/>
            <person name="Russ C."/>
            <person name="Cuomo C."/>
            <person name="Burger G."/>
            <person name="Gray M.W."/>
            <person name="Holland P.W.H."/>
            <person name="King N."/>
            <person name="Lang F.B.F."/>
            <person name="Roger A.J."/>
            <person name="Ruiz-Trillo I."/>
            <person name="Brown M."/>
            <person name="Walker B."/>
            <person name="Young S."/>
            <person name="Zeng Q."/>
            <person name="Gargeya S."/>
            <person name="Fitzgerald M."/>
            <person name="Haas B."/>
            <person name="Abouelleil A."/>
            <person name="Allen A.W."/>
            <person name="Alvarado L."/>
            <person name="Arachchi H.M."/>
            <person name="Berlin A.M."/>
            <person name="Chapman S.B."/>
            <person name="Gainer-Dewar J."/>
            <person name="Goldberg J."/>
            <person name="Griggs A."/>
            <person name="Gujja S."/>
            <person name="Hansen M."/>
            <person name="Howarth C."/>
            <person name="Imamovic A."/>
            <person name="Ireland A."/>
            <person name="Larimer J."/>
            <person name="McCowan C."/>
            <person name="Murphy C."/>
            <person name="Pearson M."/>
            <person name="Poon T.W."/>
            <person name="Priest M."/>
            <person name="Roberts A."/>
            <person name="Saif S."/>
            <person name="Shea T."/>
            <person name="Sisk P."/>
            <person name="Sykes S."/>
            <person name="Wortman J."/>
            <person name="Nusbaum C."/>
            <person name="Birren B."/>
        </authorList>
    </citation>
    <scope>NUCLEOTIDE SEQUENCE [LARGE SCALE GENOMIC DNA]</scope>
    <source>
        <strain evidence="2">ATCC 38817</strain>
    </source>
</reference>
<dbReference type="GeneID" id="20527505"/>
<evidence type="ECO:0000256" key="1">
    <source>
        <dbReference type="SAM" id="MobiDB-lite"/>
    </source>
</evidence>
<protein>
    <submittedName>
        <fullName evidence="2">Uncharacterized protein</fullName>
    </submittedName>
</protein>
<proteinExistence type="predicted"/>
<feature type="region of interest" description="Disordered" evidence="1">
    <location>
        <begin position="375"/>
        <end position="394"/>
    </location>
</feature>
<gene>
    <name evidence="2" type="ORF">H696_02780</name>
</gene>
<feature type="region of interest" description="Disordered" evidence="1">
    <location>
        <begin position="782"/>
        <end position="842"/>
    </location>
</feature>
<dbReference type="SUPFAM" id="SSF52047">
    <property type="entry name" value="RNI-like"/>
    <property type="match status" value="1"/>
</dbReference>
<dbReference type="InterPro" id="IPR032675">
    <property type="entry name" value="LRR_dom_sf"/>
</dbReference>
<name>A0A058ZA72_FONAL</name>